<evidence type="ECO:0000313" key="2">
    <source>
        <dbReference type="EMBL" id="CAR63350.1"/>
    </source>
</evidence>
<sequence length="131" mass="14783">MPTFQTFKDLSVTFKKHPVSDDLVTVKDKAAIVQAITALLLTRKGERPFQPQLGCDIQNVLFEPLDYASAAIIKTEIISVLNAYEPRIAVNDVVCIPDDMNNGYDVELYYTIIGRDDDTPIAVEFFLERTR</sequence>
<keyword evidence="3" id="KW-1185">Reference proteome</keyword>
<evidence type="ECO:0000313" key="3">
    <source>
        <dbReference type="Proteomes" id="UP000001515"/>
    </source>
</evidence>
<evidence type="ECO:0000259" key="1">
    <source>
        <dbReference type="Pfam" id="PF04965"/>
    </source>
</evidence>
<organism evidence="2 3">
    <name type="scientific">Synechococcus phage S-RSM4</name>
    <dbReference type="NCBI Taxonomy" id="555387"/>
    <lineage>
        <taxon>Viruses</taxon>
        <taxon>Duplodnaviria</taxon>
        <taxon>Heunggongvirae</taxon>
        <taxon>Uroviricota</taxon>
        <taxon>Caudoviricetes</taxon>
        <taxon>Pantevenvirales</taxon>
        <taxon>Kyanoviridae</taxon>
        <taxon>Gibbetvirus</taxon>
        <taxon>Gibbetvirus rsm4</taxon>
    </lineage>
</organism>
<dbReference type="SUPFAM" id="SSF160719">
    <property type="entry name" value="gpW/gp25-like"/>
    <property type="match status" value="1"/>
</dbReference>
<accession>C7BVC1</accession>
<dbReference type="RefSeq" id="YP_003097387.1">
    <property type="nucleotide sequence ID" value="NC_013085.1"/>
</dbReference>
<dbReference type="GeneID" id="8303479"/>
<dbReference type="EMBL" id="FM207411">
    <property type="protein sequence ID" value="CAR63350.1"/>
    <property type="molecule type" value="Genomic_DNA"/>
</dbReference>
<name>C7BVC1_9CAUD</name>
<feature type="domain" description="IraD/Gp25-like" evidence="1">
    <location>
        <begin position="28"/>
        <end position="113"/>
    </location>
</feature>
<dbReference type="OrthoDB" id="13602at10239"/>
<dbReference type="Proteomes" id="UP000001515">
    <property type="component" value="Segment"/>
</dbReference>
<dbReference type="Gene3D" id="3.10.450.40">
    <property type="match status" value="1"/>
</dbReference>
<dbReference type="KEGG" id="vg:8303479"/>
<gene>
    <name evidence="2" type="primary">g25</name>
    <name evidence="2" type="ORF">SRSM4_153</name>
</gene>
<protein>
    <submittedName>
        <fullName evidence="2">Baseplate wedge subunit</fullName>
    </submittedName>
</protein>
<dbReference type="Pfam" id="PF04965">
    <property type="entry name" value="GPW_gp25"/>
    <property type="match status" value="1"/>
</dbReference>
<reference evidence="2 3" key="1">
    <citation type="journal article" date="2009" name="Environ. Microbiol.">
        <title>Comparative genomics of marine cyanomyoviruses reveals the widespread occurrence of Synechococcus host genes localized to a hyperplastic region: implications for mechanisms of cyanophage evolution.</title>
        <authorList>
            <person name="Millard A.D."/>
            <person name="Zwirglmaier K."/>
            <person name="Downey M.J."/>
            <person name="Mann N.H."/>
            <person name="Scanlan D.J."/>
        </authorList>
    </citation>
    <scope>NUCLEOTIDE SEQUENCE</scope>
</reference>
<proteinExistence type="predicted"/>
<dbReference type="InterPro" id="IPR007048">
    <property type="entry name" value="IraD/Gp25-like"/>
</dbReference>